<dbReference type="HOGENOM" id="CLU_088196_0_0_11"/>
<keyword evidence="4" id="KW-1185">Reference proteome</keyword>
<proteinExistence type="predicted"/>
<feature type="domain" description="SGNH hydrolase-type esterase" evidence="2">
    <location>
        <begin position="87"/>
        <end position="257"/>
    </location>
</feature>
<feature type="region of interest" description="Disordered" evidence="1">
    <location>
        <begin position="1"/>
        <end position="70"/>
    </location>
</feature>
<evidence type="ECO:0000256" key="1">
    <source>
        <dbReference type="SAM" id="MobiDB-lite"/>
    </source>
</evidence>
<dbReference type="AlphaFoldDB" id="E6S752"/>
<sequence length="275" mass="29324">MTDSANSQDRPTFGVGPAYPSAHTQFDNGGADRTPPPPADPPVLAEEQPASADESTSVGEPPTHEPYFAPTPAFTVADGVRDVGMVFVGASTTAGYGDPKGLGWVGRVVARTQHPDIDLTSYNLGVRGSTSGDVVTRWAAEAQPRWKGRSERRLVLSFGTADILTGMTMARSRLNLANVIDEATNAGIGVFVVGLTPSLDGELNRRIEALAEAQADVCSRRGVTYVDCFRPLASHDQWMADLAASPDRAHPGQAGYGLIAWLVLHNGWNDWLSLR</sequence>
<dbReference type="KEGG" id="ica:Intca_2479"/>
<dbReference type="eggNOG" id="COG2755">
    <property type="taxonomic scope" value="Bacteria"/>
</dbReference>
<dbReference type="PANTHER" id="PTHR30383">
    <property type="entry name" value="THIOESTERASE 1/PROTEASE 1/LYSOPHOSPHOLIPASE L1"/>
    <property type="match status" value="1"/>
</dbReference>
<evidence type="ECO:0000313" key="3">
    <source>
        <dbReference type="EMBL" id="ADU48986.1"/>
    </source>
</evidence>
<dbReference type="Proteomes" id="UP000008914">
    <property type="component" value="Chromosome"/>
</dbReference>
<protein>
    <submittedName>
        <fullName evidence="3">Lipolytic protein G-D-S-L family</fullName>
    </submittedName>
</protein>
<dbReference type="InterPro" id="IPR036514">
    <property type="entry name" value="SGNH_hydro_sf"/>
</dbReference>
<dbReference type="PANTHER" id="PTHR30383:SF5">
    <property type="entry name" value="SGNH HYDROLASE-TYPE ESTERASE DOMAIN-CONTAINING PROTEIN"/>
    <property type="match status" value="1"/>
</dbReference>
<dbReference type="STRING" id="710696.Intca_2479"/>
<feature type="compositionally biased region" description="Polar residues" evidence="1">
    <location>
        <begin position="1"/>
        <end position="10"/>
    </location>
</feature>
<dbReference type="EMBL" id="CP002343">
    <property type="protein sequence ID" value="ADU48986.1"/>
    <property type="molecule type" value="Genomic_DNA"/>
</dbReference>
<reference evidence="3 4" key="1">
    <citation type="journal article" date="2010" name="Stand. Genomic Sci.">
        <title>Complete genome sequence of Intrasporangium calvum type strain (7 KIP).</title>
        <authorList>
            <person name="Del Rio T.G."/>
            <person name="Chertkov O."/>
            <person name="Yasawong M."/>
            <person name="Lucas S."/>
            <person name="Deshpande S."/>
            <person name="Cheng J.F."/>
            <person name="Detter C."/>
            <person name="Tapia R."/>
            <person name="Han C."/>
            <person name="Goodwin L."/>
            <person name="Pitluck S."/>
            <person name="Liolios K."/>
            <person name="Ivanova N."/>
            <person name="Mavromatis K."/>
            <person name="Pati A."/>
            <person name="Chen A."/>
            <person name="Palaniappan K."/>
            <person name="Land M."/>
            <person name="Hauser L."/>
            <person name="Chang Y.J."/>
            <person name="Jeffries C.D."/>
            <person name="Rohde M."/>
            <person name="Pukall R."/>
            <person name="Sikorski J."/>
            <person name="Goker M."/>
            <person name="Woyke T."/>
            <person name="Bristow J."/>
            <person name="Eisen J.A."/>
            <person name="Markowitz V."/>
            <person name="Hugenholtz P."/>
            <person name="Kyrpides N.C."/>
            <person name="Klenk H.P."/>
            <person name="Lapidus A."/>
        </authorList>
    </citation>
    <scope>NUCLEOTIDE SEQUENCE [LARGE SCALE GENOMIC DNA]</scope>
    <source>
        <strain evidence="4">ATCC 23552 / DSM 43043 / JCM 3097 / NBRC 12989 / 7 KIP</strain>
    </source>
</reference>
<dbReference type="Gene3D" id="3.40.50.1110">
    <property type="entry name" value="SGNH hydrolase"/>
    <property type="match status" value="1"/>
</dbReference>
<dbReference type="GO" id="GO:0004622">
    <property type="term" value="F:phosphatidylcholine lysophospholipase activity"/>
    <property type="evidence" value="ECO:0007669"/>
    <property type="project" value="TreeGrafter"/>
</dbReference>
<evidence type="ECO:0000259" key="2">
    <source>
        <dbReference type="Pfam" id="PF13472"/>
    </source>
</evidence>
<dbReference type="Pfam" id="PF13472">
    <property type="entry name" value="Lipase_GDSL_2"/>
    <property type="match status" value="1"/>
</dbReference>
<dbReference type="InterPro" id="IPR013830">
    <property type="entry name" value="SGNH_hydro"/>
</dbReference>
<name>E6S752_INTC7</name>
<accession>E6S752</accession>
<dbReference type="SUPFAM" id="SSF52266">
    <property type="entry name" value="SGNH hydrolase"/>
    <property type="match status" value="1"/>
</dbReference>
<dbReference type="RefSeq" id="WP_013493300.1">
    <property type="nucleotide sequence ID" value="NC_014830.1"/>
</dbReference>
<organism evidence="3 4">
    <name type="scientific">Intrasporangium calvum (strain ATCC 23552 / DSM 43043 / JCM 3097 / NBRC 12989 / NCIMB 10167 / NRRL B-3866 / 7 KIP)</name>
    <dbReference type="NCBI Taxonomy" id="710696"/>
    <lineage>
        <taxon>Bacteria</taxon>
        <taxon>Bacillati</taxon>
        <taxon>Actinomycetota</taxon>
        <taxon>Actinomycetes</taxon>
        <taxon>Micrococcales</taxon>
        <taxon>Intrasporangiaceae</taxon>
        <taxon>Intrasporangium</taxon>
    </lineage>
</organism>
<dbReference type="InterPro" id="IPR051532">
    <property type="entry name" value="Ester_Hydrolysis_Enzymes"/>
</dbReference>
<evidence type="ECO:0000313" key="4">
    <source>
        <dbReference type="Proteomes" id="UP000008914"/>
    </source>
</evidence>
<gene>
    <name evidence="3" type="ordered locus">Intca_2479</name>
</gene>